<organism evidence="5 6">
    <name type="scientific">Sphingobium tyrosinilyticum</name>
    <dbReference type="NCBI Taxonomy" id="2715436"/>
    <lineage>
        <taxon>Bacteria</taxon>
        <taxon>Pseudomonadati</taxon>
        <taxon>Pseudomonadota</taxon>
        <taxon>Alphaproteobacteria</taxon>
        <taxon>Sphingomonadales</taxon>
        <taxon>Sphingomonadaceae</taxon>
        <taxon>Sphingobium</taxon>
    </lineage>
</organism>
<dbReference type="InterPro" id="IPR042099">
    <property type="entry name" value="ANL_N_sf"/>
</dbReference>
<gene>
    <name evidence="5" type="ORF">ACFO3E_16515</name>
</gene>
<dbReference type="InterPro" id="IPR045851">
    <property type="entry name" value="AMP-bd_C_sf"/>
</dbReference>
<evidence type="ECO:0000313" key="6">
    <source>
        <dbReference type="Proteomes" id="UP001595957"/>
    </source>
</evidence>
<dbReference type="PROSITE" id="PS00455">
    <property type="entry name" value="AMP_BINDING"/>
    <property type="match status" value="1"/>
</dbReference>
<dbReference type="RefSeq" id="WP_380806360.1">
    <property type="nucleotide sequence ID" value="NZ_JBHSFZ010000058.1"/>
</dbReference>
<dbReference type="Pfam" id="PF13193">
    <property type="entry name" value="AMP-binding_C"/>
    <property type="match status" value="1"/>
</dbReference>
<dbReference type="PANTHER" id="PTHR43201:SF5">
    <property type="entry name" value="MEDIUM-CHAIN ACYL-COA LIGASE ACSF2, MITOCHONDRIAL"/>
    <property type="match status" value="1"/>
</dbReference>
<evidence type="ECO:0000259" key="4">
    <source>
        <dbReference type="Pfam" id="PF13193"/>
    </source>
</evidence>
<proteinExistence type="inferred from homology"/>
<dbReference type="EMBL" id="JBHSFZ010000058">
    <property type="protein sequence ID" value="MFC4595765.1"/>
    <property type="molecule type" value="Genomic_DNA"/>
</dbReference>
<dbReference type="Proteomes" id="UP001595957">
    <property type="component" value="Unassembled WGS sequence"/>
</dbReference>
<feature type="domain" description="AMP-dependent synthetase/ligase" evidence="3">
    <location>
        <begin position="42"/>
        <end position="405"/>
    </location>
</feature>
<accession>A0ABV9F421</accession>
<dbReference type="InterPro" id="IPR025110">
    <property type="entry name" value="AMP-bd_C"/>
</dbReference>
<sequence>MEWTTRQDPSGFTVRWSDEWAKRNLAGGYWQQTTLVDTARAALKQDPSRLLLIEGERRLTRGEAWDQALRLAGFFQSRGMKPGDVVSFQLPNWVESSVLALAARMCGLIINPIPPIYRESELAYILADCGAKMIFVPQIFRKHDHVAMMAGLRAELPKLDEVITVRGQGALCWEDVAGGLPLAEAELPKIDPASVMMVMYTSGTTGKPKGVMHTHYSFDHRAKAMVDGWGVGPDDIIFMPSPVTHIAGAFWCFDIPWISGACSMLMDVWAADEGVNLIEKHRCTISGGATPFLQQLLDVAKDQPERIATLRLFFCGGTTVSPDLIKEASAAFPNALFFRAYGSTEMTTATLGVRDKAHADMGAETDGEIVWPVELIIVDENGNPLPEGKEGEILARGPGLFAGYLHPSDNEGNFRADGFFHMGDLGQIVHGNYVVITGRKKDIIIRSGENISPKEVEDILYNHPAIVEVAIVAMPSPTTGEKGCAFIIPRPGQAIDLVEIKRFLEAEGLARQKFPEHVVLVDDLPRVPSGKVKKDVLRIRAREIAEGIPA</sequence>
<feature type="domain" description="AMP-binding enzyme C-terminal" evidence="4">
    <location>
        <begin position="455"/>
        <end position="531"/>
    </location>
</feature>
<dbReference type="SUPFAM" id="SSF56801">
    <property type="entry name" value="Acetyl-CoA synthetase-like"/>
    <property type="match status" value="1"/>
</dbReference>
<reference evidence="6" key="1">
    <citation type="journal article" date="2019" name="Int. J. Syst. Evol. Microbiol.">
        <title>The Global Catalogue of Microorganisms (GCM) 10K type strain sequencing project: providing services to taxonomists for standard genome sequencing and annotation.</title>
        <authorList>
            <consortium name="The Broad Institute Genomics Platform"/>
            <consortium name="The Broad Institute Genome Sequencing Center for Infectious Disease"/>
            <person name="Wu L."/>
            <person name="Ma J."/>
        </authorList>
    </citation>
    <scope>NUCLEOTIDE SEQUENCE [LARGE SCALE GENOMIC DNA]</scope>
    <source>
        <strain evidence="6">NBRC 103632</strain>
    </source>
</reference>
<comment type="similarity">
    <text evidence="1">Belongs to the ATP-dependent AMP-binding enzyme family.</text>
</comment>
<dbReference type="Gene3D" id="3.40.50.12780">
    <property type="entry name" value="N-terminal domain of ligase-like"/>
    <property type="match status" value="1"/>
</dbReference>
<dbReference type="InterPro" id="IPR000873">
    <property type="entry name" value="AMP-dep_synth/lig_dom"/>
</dbReference>
<evidence type="ECO:0000259" key="3">
    <source>
        <dbReference type="Pfam" id="PF00501"/>
    </source>
</evidence>
<dbReference type="PANTHER" id="PTHR43201">
    <property type="entry name" value="ACYL-COA SYNTHETASE"/>
    <property type="match status" value="1"/>
</dbReference>
<protein>
    <submittedName>
        <fullName evidence="5">AMP-binding protein</fullName>
    </submittedName>
</protein>
<keyword evidence="6" id="KW-1185">Reference proteome</keyword>
<evidence type="ECO:0000256" key="1">
    <source>
        <dbReference type="ARBA" id="ARBA00006432"/>
    </source>
</evidence>
<comment type="caution">
    <text evidence="5">The sequence shown here is derived from an EMBL/GenBank/DDBJ whole genome shotgun (WGS) entry which is preliminary data.</text>
</comment>
<dbReference type="Pfam" id="PF00501">
    <property type="entry name" value="AMP-binding"/>
    <property type="match status" value="1"/>
</dbReference>
<dbReference type="InterPro" id="IPR020845">
    <property type="entry name" value="AMP-binding_CS"/>
</dbReference>
<name>A0ABV9F421_9SPHN</name>
<keyword evidence="2" id="KW-0436">Ligase</keyword>
<evidence type="ECO:0000313" key="5">
    <source>
        <dbReference type="EMBL" id="MFC4595765.1"/>
    </source>
</evidence>
<evidence type="ECO:0000256" key="2">
    <source>
        <dbReference type="ARBA" id="ARBA00022598"/>
    </source>
</evidence>
<dbReference type="Gene3D" id="3.30.300.30">
    <property type="match status" value="1"/>
</dbReference>